<evidence type="ECO:0000313" key="2">
    <source>
        <dbReference type="Proteomes" id="UP001059617"/>
    </source>
</evidence>
<evidence type="ECO:0000313" key="1">
    <source>
        <dbReference type="EMBL" id="UWP82588.1"/>
    </source>
</evidence>
<keyword evidence="2" id="KW-1185">Reference proteome</keyword>
<proteinExistence type="predicted"/>
<dbReference type="RefSeq" id="WP_259860360.1">
    <property type="nucleotide sequence ID" value="NZ_BAAAST010000057.1"/>
</dbReference>
<reference evidence="1" key="2">
    <citation type="submission" date="2022-09" db="EMBL/GenBank/DDBJ databases">
        <title>Biosynthetic gene clusters of Dactylosporangioum fulvum.</title>
        <authorList>
            <person name="Caradec T."/>
        </authorList>
    </citation>
    <scope>NUCLEOTIDE SEQUENCE</scope>
    <source>
        <strain evidence="1">NRRL B-16292</strain>
    </source>
</reference>
<evidence type="ECO:0008006" key="3">
    <source>
        <dbReference type="Google" id="ProtNLM"/>
    </source>
</evidence>
<name>A0ABY5W1K3_9ACTN</name>
<dbReference type="Proteomes" id="UP001059617">
    <property type="component" value="Chromosome"/>
</dbReference>
<organism evidence="1 2">
    <name type="scientific">Dactylosporangium fulvum</name>
    <dbReference type="NCBI Taxonomy" id="53359"/>
    <lineage>
        <taxon>Bacteria</taxon>
        <taxon>Bacillati</taxon>
        <taxon>Actinomycetota</taxon>
        <taxon>Actinomycetes</taxon>
        <taxon>Micromonosporales</taxon>
        <taxon>Micromonosporaceae</taxon>
        <taxon>Dactylosporangium</taxon>
    </lineage>
</organism>
<accession>A0ABY5W1K3</accession>
<reference evidence="1" key="1">
    <citation type="submission" date="2021-04" db="EMBL/GenBank/DDBJ databases">
        <authorList>
            <person name="Hartkoorn R.C."/>
            <person name="Beaudoing E."/>
            <person name="Hot D."/>
        </authorList>
    </citation>
    <scope>NUCLEOTIDE SEQUENCE</scope>
    <source>
        <strain evidence="1">NRRL B-16292</strain>
    </source>
</reference>
<sequence length="212" mass="21801">MSHRLLPAVLGCALVLTGGCSGDRRAATPEATRAGTALLEVADLPDGYTVSPPQAMPEMSAQNTVSVEGCGPLLDRFRAGGGDGAATVWFEGGSTGPFLAEELSADDVELARQRDLARQCATFTETGADGDTTTVTVSAVADFPGLGDETAAFRMAASGGADDAAYTFSGYLVLVRLGATTCTLVHFGQPAVDRSETEAIAAAAVRKVRQRQ</sequence>
<dbReference type="PROSITE" id="PS51257">
    <property type="entry name" value="PROKAR_LIPOPROTEIN"/>
    <property type="match status" value="1"/>
</dbReference>
<protein>
    <recommendedName>
        <fullName evidence="3">Sensor domain-containing protein</fullName>
    </recommendedName>
</protein>
<gene>
    <name evidence="1" type="ORF">Dfulv_47440</name>
</gene>
<dbReference type="EMBL" id="CP073720">
    <property type="protein sequence ID" value="UWP82588.1"/>
    <property type="molecule type" value="Genomic_DNA"/>
</dbReference>